<dbReference type="Pfam" id="PF00400">
    <property type="entry name" value="WD40"/>
    <property type="match status" value="1"/>
</dbReference>
<dbReference type="PROSITE" id="PS00678">
    <property type="entry name" value="WD_REPEATS_1"/>
    <property type="match status" value="1"/>
</dbReference>
<reference evidence="6" key="1">
    <citation type="submission" date="2025-08" db="UniProtKB">
        <authorList>
            <consortium name="RefSeq"/>
        </authorList>
    </citation>
    <scope>IDENTIFICATION</scope>
    <source>
        <tissue evidence="6">Muscle</tissue>
    </source>
</reference>
<protein>
    <submittedName>
        <fullName evidence="6">Periodic tryptophan protein 1 homolog</fullName>
    </submittedName>
</protein>
<keyword evidence="5" id="KW-1185">Reference proteome</keyword>
<evidence type="ECO:0000256" key="1">
    <source>
        <dbReference type="ARBA" id="ARBA00022553"/>
    </source>
</evidence>
<dbReference type="SMART" id="SM00320">
    <property type="entry name" value="WD40"/>
    <property type="match status" value="2"/>
</dbReference>
<evidence type="ECO:0000256" key="3">
    <source>
        <dbReference type="ARBA" id="ARBA00022737"/>
    </source>
</evidence>
<gene>
    <name evidence="6" type="primary">LOC111087616</name>
</gene>
<dbReference type="Gene3D" id="2.130.10.10">
    <property type="entry name" value="YVTN repeat-like/Quinoprotein amine dehydrogenase"/>
    <property type="match status" value="1"/>
</dbReference>
<keyword evidence="3" id="KW-0677">Repeat</keyword>
<keyword evidence="2 4" id="KW-0853">WD repeat</keyword>
<organism evidence="5 6">
    <name type="scientific">Limulus polyphemus</name>
    <name type="common">Atlantic horseshoe crab</name>
    <dbReference type="NCBI Taxonomy" id="6850"/>
    <lineage>
        <taxon>Eukaryota</taxon>
        <taxon>Metazoa</taxon>
        <taxon>Ecdysozoa</taxon>
        <taxon>Arthropoda</taxon>
        <taxon>Chelicerata</taxon>
        <taxon>Merostomata</taxon>
        <taxon>Xiphosura</taxon>
        <taxon>Limulidae</taxon>
        <taxon>Limulus</taxon>
    </lineage>
</organism>
<dbReference type="InterPro" id="IPR001680">
    <property type="entry name" value="WD40_rpt"/>
</dbReference>
<sequence length="135" mass="14894">MKENLLSENAQVIGSFFYVPFLGNFLAIGDMTPVINIWDIDIVDTLQPACSLGQKSKKKKLASTSTGHTDAVLDLNWNHLIRHILASGSADNRVAIWDLAEGTPAVMLESHHDKVQTLKWHPQEAQTLLTGSCDK</sequence>
<dbReference type="RefSeq" id="XP_022250595.1">
    <property type="nucleotide sequence ID" value="XM_022394887.1"/>
</dbReference>
<dbReference type="SUPFAM" id="SSF50978">
    <property type="entry name" value="WD40 repeat-like"/>
    <property type="match status" value="1"/>
</dbReference>
<dbReference type="Proteomes" id="UP000694941">
    <property type="component" value="Unplaced"/>
</dbReference>
<dbReference type="GeneID" id="111087616"/>
<evidence type="ECO:0000256" key="2">
    <source>
        <dbReference type="ARBA" id="ARBA00022574"/>
    </source>
</evidence>
<evidence type="ECO:0000313" key="6">
    <source>
        <dbReference type="RefSeq" id="XP_022250595.1"/>
    </source>
</evidence>
<dbReference type="InterPro" id="IPR044285">
    <property type="entry name" value="PWP1"/>
</dbReference>
<dbReference type="InterPro" id="IPR036322">
    <property type="entry name" value="WD40_repeat_dom_sf"/>
</dbReference>
<dbReference type="PANTHER" id="PTHR14091">
    <property type="entry name" value="PERIODIC TRYPTOPHAN PROTEIN 1"/>
    <property type="match status" value="1"/>
</dbReference>
<dbReference type="InterPro" id="IPR019775">
    <property type="entry name" value="WD40_repeat_CS"/>
</dbReference>
<feature type="repeat" description="WD" evidence="4">
    <location>
        <begin position="65"/>
        <end position="107"/>
    </location>
</feature>
<name>A0ABM1T3Y9_LIMPO</name>
<proteinExistence type="predicted"/>
<evidence type="ECO:0000313" key="5">
    <source>
        <dbReference type="Proteomes" id="UP000694941"/>
    </source>
</evidence>
<accession>A0ABM1T3Y9</accession>
<dbReference type="PROSITE" id="PS50294">
    <property type="entry name" value="WD_REPEATS_REGION"/>
    <property type="match status" value="2"/>
</dbReference>
<evidence type="ECO:0000256" key="4">
    <source>
        <dbReference type="PROSITE-ProRule" id="PRU00221"/>
    </source>
</evidence>
<dbReference type="PROSITE" id="PS50082">
    <property type="entry name" value="WD_REPEATS_2"/>
    <property type="match status" value="1"/>
</dbReference>
<keyword evidence="1" id="KW-0597">Phosphoprotein</keyword>
<dbReference type="InterPro" id="IPR015943">
    <property type="entry name" value="WD40/YVTN_repeat-like_dom_sf"/>
</dbReference>
<dbReference type="PANTHER" id="PTHR14091:SF0">
    <property type="entry name" value="PERIODIC TRYPTOPHAN PROTEIN 1 HOMOLOG"/>
    <property type="match status" value="1"/>
</dbReference>